<proteinExistence type="predicted"/>
<evidence type="ECO:0000259" key="1">
    <source>
        <dbReference type="Pfam" id="PF22746"/>
    </source>
</evidence>
<dbReference type="RefSeq" id="WP_084235353.1">
    <property type="nucleotide sequence ID" value="NZ_FWXW01000008.1"/>
</dbReference>
<sequence>MNERERILTMVSEGKLTVEEAEKLLDALKERGEDKAQPVELKDRRGRKPTKLRVLVDSNENSKKAKVNVAIPLSLVKTFGPVILKNLPREAKEELDKSGVDLAAMIRDMDGAIQEASEEDLVNIDSEGEDAAKVRIYLE</sequence>
<protein>
    <recommendedName>
        <fullName evidence="1">YvlB/LiaX N-terminal domain-containing protein</fullName>
    </recommendedName>
</protein>
<dbReference type="STRING" id="1122930.SAMN02745168_2689"/>
<dbReference type="EMBL" id="FWXW01000008">
    <property type="protein sequence ID" value="SMC81989.1"/>
    <property type="molecule type" value="Genomic_DNA"/>
</dbReference>
<keyword evidence="3" id="KW-1185">Reference proteome</keyword>
<dbReference type="AlphaFoldDB" id="A0A1W2CA11"/>
<name>A0A1W2CA11_9FIRM</name>
<accession>A0A1W2CA11</accession>
<dbReference type="InterPro" id="IPR053959">
    <property type="entry name" value="YvlB/LiaX_N"/>
</dbReference>
<dbReference type="Pfam" id="PF22746">
    <property type="entry name" value="SHOCT-like_DUF2089-C"/>
    <property type="match status" value="1"/>
</dbReference>
<evidence type="ECO:0000313" key="2">
    <source>
        <dbReference type="EMBL" id="SMC81989.1"/>
    </source>
</evidence>
<organism evidence="2 3">
    <name type="scientific">Papillibacter cinnamivorans DSM 12816</name>
    <dbReference type="NCBI Taxonomy" id="1122930"/>
    <lineage>
        <taxon>Bacteria</taxon>
        <taxon>Bacillati</taxon>
        <taxon>Bacillota</taxon>
        <taxon>Clostridia</taxon>
        <taxon>Eubacteriales</taxon>
        <taxon>Oscillospiraceae</taxon>
        <taxon>Papillibacter</taxon>
    </lineage>
</organism>
<dbReference type="OrthoDB" id="9808584at2"/>
<feature type="domain" description="YvlB/LiaX N-terminal" evidence="1">
    <location>
        <begin position="2"/>
        <end position="33"/>
    </location>
</feature>
<gene>
    <name evidence="2" type="ORF">SAMN02745168_2689</name>
</gene>
<dbReference type="Proteomes" id="UP000192790">
    <property type="component" value="Unassembled WGS sequence"/>
</dbReference>
<reference evidence="2 3" key="1">
    <citation type="submission" date="2017-04" db="EMBL/GenBank/DDBJ databases">
        <authorList>
            <person name="Afonso C.L."/>
            <person name="Miller P.J."/>
            <person name="Scott M.A."/>
            <person name="Spackman E."/>
            <person name="Goraichik I."/>
            <person name="Dimitrov K.M."/>
            <person name="Suarez D.L."/>
            <person name="Swayne D.E."/>
        </authorList>
    </citation>
    <scope>NUCLEOTIDE SEQUENCE [LARGE SCALE GENOMIC DNA]</scope>
    <source>
        <strain evidence="2 3">DSM 12816</strain>
    </source>
</reference>
<evidence type="ECO:0000313" key="3">
    <source>
        <dbReference type="Proteomes" id="UP000192790"/>
    </source>
</evidence>